<dbReference type="Pfam" id="PF05153">
    <property type="entry name" value="MIOX"/>
    <property type="match status" value="1"/>
</dbReference>
<protein>
    <submittedName>
        <fullName evidence="7">Inositol oxygenase family protein</fullName>
    </submittedName>
</protein>
<dbReference type="Gene3D" id="1.10.3210.10">
    <property type="entry name" value="Hypothetical protein af1432"/>
    <property type="match status" value="1"/>
</dbReference>
<keyword evidence="5" id="KW-0560">Oxidoreductase</keyword>
<evidence type="ECO:0000256" key="3">
    <source>
        <dbReference type="ARBA" id="ARBA00022490"/>
    </source>
</evidence>
<evidence type="ECO:0000313" key="8">
    <source>
        <dbReference type="Proteomes" id="UP001589887"/>
    </source>
</evidence>
<gene>
    <name evidence="7" type="ORF">ACFH04_14865</name>
</gene>
<evidence type="ECO:0000256" key="6">
    <source>
        <dbReference type="ARBA" id="ARBA00023004"/>
    </source>
</evidence>
<accession>A0ABV6TGQ7</accession>
<keyword evidence="4" id="KW-0479">Metal-binding</keyword>
<keyword evidence="6" id="KW-0408">Iron</keyword>
<sequence>MDLSSRPRSVAELMDLLHACRDAWDTPDRSGDPVDLHDHALQTAHLLRRTHPSDKELQIAGLVHDLGHLLRPGDDAGHADRAADAVRPLLGARVARLVRLHVPAKRYLAAVEPDRTLSPQSELTLRAQGGVMTPEEADAFALDPEAEAALTLRQADDAGKVVGLDVGVMEDWRPVLELVAARHGGGAYDA</sequence>
<evidence type="ECO:0000256" key="2">
    <source>
        <dbReference type="ARBA" id="ARBA00004496"/>
    </source>
</evidence>
<dbReference type="SUPFAM" id="SSF109604">
    <property type="entry name" value="HD-domain/PDEase-like"/>
    <property type="match status" value="1"/>
</dbReference>
<evidence type="ECO:0000256" key="5">
    <source>
        <dbReference type="ARBA" id="ARBA00023002"/>
    </source>
</evidence>
<comment type="cofactor">
    <cofactor evidence="1">
        <name>Fe cation</name>
        <dbReference type="ChEBI" id="CHEBI:24875"/>
    </cofactor>
</comment>
<dbReference type="InterPro" id="IPR052567">
    <property type="entry name" value="OP_Dioxygenase"/>
</dbReference>
<keyword evidence="3" id="KW-0963">Cytoplasm</keyword>
<evidence type="ECO:0000313" key="7">
    <source>
        <dbReference type="EMBL" id="MFC0844986.1"/>
    </source>
</evidence>
<dbReference type="Proteomes" id="UP001589887">
    <property type="component" value="Unassembled WGS sequence"/>
</dbReference>
<dbReference type="PANTHER" id="PTHR40202:SF1">
    <property type="entry name" value="HD DOMAIN-CONTAINING PROTEIN"/>
    <property type="match status" value="1"/>
</dbReference>
<reference evidence="7 8" key="1">
    <citation type="submission" date="2024-09" db="EMBL/GenBank/DDBJ databases">
        <authorList>
            <person name="Sun Q."/>
            <person name="Mori K."/>
        </authorList>
    </citation>
    <scope>NUCLEOTIDE SEQUENCE [LARGE SCALE GENOMIC DNA]</scope>
    <source>
        <strain evidence="7 8">JCM 4557</strain>
    </source>
</reference>
<dbReference type="EMBL" id="JBHMQV010000009">
    <property type="protein sequence ID" value="MFC0844986.1"/>
    <property type="molecule type" value="Genomic_DNA"/>
</dbReference>
<evidence type="ECO:0000256" key="1">
    <source>
        <dbReference type="ARBA" id="ARBA00001962"/>
    </source>
</evidence>
<dbReference type="RefSeq" id="WP_394319575.1">
    <property type="nucleotide sequence ID" value="NZ_JBHMQV010000009.1"/>
</dbReference>
<evidence type="ECO:0000256" key="4">
    <source>
        <dbReference type="ARBA" id="ARBA00022723"/>
    </source>
</evidence>
<proteinExistence type="predicted"/>
<comment type="caution">
    <text evidence="7">The sequence shown here is derived from an EMBL/GenBank/DDBJ whole genome shotgun (WGS) entry which is preliminary data.</text>
</comment>
<dbReference type="InterPro" id="IPR007828">
    <property type="entry name" value="Inositol_oxygenase"/>
</dbReference>
<keyword evidence="8" id="KW-1185">Reference proteome</keyword>
<comment type="subcellular location">
    <subcellularLocation>
        <location evidence="2">Cytoplasm</location>
    </subcellularLocation>
</comment>
<organism evidence="7 8">
    <name type="scientific">Streptomyces noboritoensis</name>
    <dbReference type="NCBI Taxonomy" id="67337"/>
    <lineage>
        <taxon>Bacteria</taxon>
        <taxon>Bacillati</taxon>
        <taxon>Actinomycetota</taxon>
        <taxon>Actinomycetes</taxon>
        <taxon>Kitasatosporales</taxon>
        <taxon>Streptomycetaceae</taxon>
        <taxon>Streptomyces</taxon>
    </lineage>
</organism>
<name>A0ABV6TGQ7_9ACTN</name>
<dbReference type="PANTHER" id="PTHR40202">
    <property type="match status" value="1"/>
</dbReference>